<reference evidence="1 2" key="1">
    <citation type="journal article" date="2018" name="ISME J.">
        <title>Involvement of Burkholderiaceae and sulfurous volatiles in disease-suppressive soils.</title>
        <authorList>
            <person name="Carrion V.J."/>
            <person name="Cordovez V."/>
            <person name="Tyc O."/>
            <person name="Etalo D.W."/>
            <person name="de Bruijn I."/>
            <person name="de Jager V.C."/>
            <person name="Medema M.H."/>
            <person name="Eberl L."/>
            <person name="Raaijmakers J.M."/>
        </authorList>
    </citation>
    <scope>NUCLEOTIDE SEQUENCE [LARGE SCALE GENOMIC DNA]</scope>
    <source>
        <strain evidence="2">mHSR5</strain>
    </source>
</reference>
<evidence type="ECO:0000313" key="1">
    <source>
        <dbReference type="EMBL" id="AXF23512.1"/>
    </source>
</evidence>
<name>A0A2Z5N1X2_BURPY</name>
<evidence type="ECO:0000313" key="2">
    <source>
        <dbReference type="Proteomes" id="UP000253104"/>
    </source>
</evidence>
<organism evidence="1 2">
    <name type="scientific">Burkholderia pyrrocinia</name>
    <name type="common">Pseudomonas pyrrocinia</name>
    <dbReference type="NCBI Taxonomy" id="60550"/>
    <lineage>
        <taxon>Bacteria</taxon>
        <taxon>Pseudomonadati</taxon>
        <taxon>Pseudomonadota</taxon>
        <taxon>Betaproteobacteria</taxon>
        <taxon>Burkholderiales</taxon>
        <taxon>Burkholderiaceae</taxon>
        <taxon>Burkholderia</taxon>
        <taxon>Burkholderia cepacia complex</taxon>
    </lineage>
</organism>
<gene>
    <name evidence="1" type="ORF">CUJ89_24165</name>
</gene>
<proteinExistence type="predicted"/>
<sequence>MMQYDKSYFSATALEQTGDIKMVMFDSASKGLTIVMENGDQYRLEQQYSATHTGYGNGYGGAFITLAALLLDQQRRIEALERCVACSREA</sequence>
<accession>A0A2Z5N1X2</accession>
<dbReference type="AlphaFoldDB" id="A0A2Z5N1X2"/>
<dbReference type="Proteomes" id="UP000253104">
    <property type="component" value="Chromosome mHSR5_B"/>
</dbReference>
<protein>
    <submittedName>
        <fullName evidence="1">Uncharacterized protein</fullName>
    </submittedName>
</protein>
<dbReference type="EMBL" id="CP024903">
    <property type="protein sequence ID" value="AXF23512.1"/>
    <property type="molecule type" value="Genomic_DNA"/>
</dbReference>